<evidence type="ECO:0000313" key="2">
    <source>
        <dbReference type="EMBL" id="XBH01675.1"/>
    </source>
</evidence>
<evidence type="ECO:0000256" key="1">
    <source>
        <dbReference type="SAM" id="Phobius"/>
    </source>
</evidence>
<organism evidence="2">
    <name type="scientific">Singulisphaera sp. Ch08</name>
    <dbReference type="NCBI Taxonomy" id="3120278"/>
    <lineage>
        <taxon>Bacteria</taxon>
        <taxon>Pseudomonadati</taxon>
        <taxon>Planctomycetota</taxon>
        <taxon>Planctomycetia</taxon>
        <taxon>Isosphaerales</taxon>
        <taxon>Isosphaeraceae</taxon>
        <taxon>Singulisphaera</taxon>
    </lineage>
</organism>
<protein>
    <submittedName>
        <fullName evidence="2">Transporter</fullName>
    </submittedName>
</protein>
<feature type="transmembrane region" description="Helical" evidence="1">
    <location>
        <begin position="62"/>
        <end position="85"/>
    </location>
</feature>
<keyword evidence="1" id="KW-1133">Transmembrane helix</keyword>
<feature type="transmembrane region" description="Helical" evidence="1">
    <location>
        <begin position="94"/>
        <end position="110"/>
    </location>
</feature>
<feature type="transmembrane region" description="Helical" evidence="1">
    <location>
        <begin position="6"/>
        <end position="24"/>
    </location>
</feature>
<reference evidence="2" key="1">
    <citation type="submission" date="2024-05" db="EMBL/GenBank/DDBJ databases">
        <title>Planctomycetes of the genus Singulisphaera possess chitinolytic capabilities.</title>
        <authorList>
            <person name="Ivanova A."/>
        </authorList>
    </citation>
    <scope>NUCLEOTIDE SEQUENCE</scope>
    <source>
        <strain evidence="2">Ch08T</strain>
    </source>
</reference>
<dbReference type="SUPFAM" id="SSF103481">
    <property type="entry name" value="Multidrug resistance efflux transporter EmrE"/>
    <property type="match status" value="1"/>
</dbReference>
<accession>A0AAU7C977</accession>
<dbReference type="RefSeq" id="WP_406694418.1">
    <property type="nucleotide sequence ID" value="NZ_CP155447.1"/>
</dbReference>
<feature type="transmembrane region" description="Helical" evidence="1">
    <location>
        <begin position="36"/>
        <end position="56"/>
    </location>
</feature>
<name>A0AAU7C977_9BACT</name>
<dbReference type="AlphaFoldDB" id="A0AAU7C977"/>
<dbReference type="InterPro" id="IPR037185">
    <property type="entry name" value="EmrE-like"/>
</dbReference>
<proteinExistence type="predicted"/>
<keyword evidence="1" id="KW-0472">Membrane</keyword>
<dbReference type="Gene3D" id="1.10.3730.20">
    <property type="match status" value="1"/>
</dbReference>
<dbReference type="EMBL" id="CP155447">
    <property type="protein sequence ID" value="XBH01675.1"/>
    <property type="molecule type" value="Genomic_DNA"/>
</dbReference>
<gene>
    <name evidence="2" type="ORF">V5E97_25415</name>
</gene>
<keyword evidence="1" id="KW-0812">Transmembrane</keyword>
<sequence length="111" mass="12231">MKHYLPVVITIGFSVVGVLGDYLLKLASDQKHPLRSGWFYIGFAVYASTAFGWVYVMRHLKLATIGVVYSVSMILLLTGLGTLIFREPLKAQEVAGLILAIASLVLLMRFA</sequence>